<proteinExistence type="predicted"/>
<dbReference type="PANTHER" id="PTHR37066:SF1">
    <property type="entry name" value="LNS2_PITP DOMAIN-CONTAINING PROTEIN"/>
    <property type="match status" value="1"/>
</dbReference>
<dbReference type="PANTHER" id="PTHR37066">
    <property type="entry name" value="HELICASE-ASSOCIATED"/>
    <property type="match status" value="1"/>
</dbReference>
<feature type="compositionally biased region" description="Acidic residues" evidence="1">
    <location>
        <begin position="236"/>
        <end position="249"/>
    </location>
</feature>
<dbReference type="AlphaFoldDB" id="T0R6M6"/>
<dbReference type="EMBL" id="JH767299">
    <property type="protein sequence ID" value="EQC25162.1"/>
    <property type="molecule type" value="Genomic_DNA"/>
</dbReference>
<feature type="compositionally biased region" description="Basic and acidic residues" evidence="1">
    <location>
        <begin position="250"/>
        <end position="259"/>
    </location>
</feature>
<dbReference type="Proteomes" id="UP000030762">
    <property type="component" value="Unassembled WGS sequence"/>
</dbReference>
<gene>
    <name evidence="2" type="ORF">SDRG_16960</name>
</gene>
<evidence type="ECO:0000313" key="2">
    <source>
        <dbReference type="EMBL" id="EQC25162.1"/>
    </source>
</evidence>
<sequence length="347" mass="38519">YDNLGALAEAYRAARSAGTIDALDKATLVEFGLVWDLAFHALWPDILAFLQLWATQRKTLHDDAVLTSDVLWPPALLQQPIGYYLTLLDVHEDAAAPSHRSILDAFGFDYDRRWQNKLEALELYRLQHGSTDVPTGYVVPSTDEASSPWPLALQGLRLGDIVVWLRELRPHMEERKVMELDALGFTWELPTPTPAPTQVPTPAPTLPETEPASLTSGLKRKALAIPPQIVVDLTLDDDDDDDALDADDDASLKKPRCTDSDDAEVDANDVNWSHCVLGLMLFKSTFGHFDVACGFAVPADDVQWPQMLWRLPLGRIVRALQLGHIAPPSSTRLHLLAMGVLWLPTLE</sequence>
<dbReference type="InParanoid" id="T0R6M6"/>
<keyword evidence="3" id="KW-1185">Reference proteome</keyword>
<feature type="compositionally biased region" description="Pro residues" evidence="1">
    <location>
        <begin position="191"/>
        <end position="205"/>
    </location>
</feature>
<feature type="non-terminal residue" evidence="2">
    <location>
        <position position="1"/>
    </location>
</feature>
<evidence type="ECO:0000313" key="3">
    <source>
        <dbReference type="Proteomes" id="UP000030762"/>
    </source>
</evidence>
<evidence type="ECO:0000256" key="1">
    <source>
        <dbReference type="SAM" id="MobiDB-lite"/>
    </source>
</evidence>
<dbReference type="RefSeq" id="XP_008621408.1">
    <property type="nucleotide sequence ID" value="XM_008623186.1"/>
</dbReference>
<dbReference type="GeneID" id="19957687"/>
<reference evidence="2 3" key="1">
    <citation type="submission" date="2012-04" db="EMBL/GenBank/DDBJ databases">
        <title>The Genome Sequence of Saprolegnia declina VS20.</title>
        <authorList>
            <consortium name="The Broad Institute Genome Sequencing Platform"/>
            <person name="Russ C."/>
            <person name="Nusbaum C."/>
            <person name="Tyler B."/>
            <person name="van West P."/>
            <person name="Dieguez-Uribeondo J."/>
            <person name="de Bruijn I."/>
            <person name="Tripathy S."/>
            <person name="Jiang R."/>
            <person name="Young S.K."/>
            <person name="Zeng Q."/>
            <person name="Gargeya S."/>
            <person name="Fitzgerald M."/>
            <person name="Haas B."/>
            <person name="Abouelleil A."/>
            <person name="Alvarado L."/>
            <person name="Arachchi H.M."/>
            <person name="Berlin A."/>
            <person name="Chapman S.B."/>
            <person name="Goldberg J."/>
            <person name="Griggs A."/>
            <person name="Gujja S."/>
            <person name="Hansen M."/>
            <person name="Howarth C."/>
            <person name="Imamovic A."/>
            <person name="Larimer J."/>
            <person name="McCowen C."/>
            <person name="Montmayeur A."/>
            <person name="Murphy C."/>
            <person name="Neiman D."/>
            <person name="Pearson M."/>
            <person name="Priest M."/>
            <person name="Roberts A."/>
            <person name="Saif S."/>
            <person name="Shea T."/>
            <person name="Sisk P."/>
            <person name="Sykes S."/>
            <person name="Wortman J."/>
            <person name="Nusbaum C."/>
            <person name="Birren B."/>
        </authorList>
    </citation>
    <scope>NUCLEOTIDE SEQUENCE [LARGE SCALE GENOMIC DNA]</scope>
    <source>
        <strain evidence="2 3">VS20</strain>
    </source>
</reference>
<dbReference type="VEuPathDB" id="FungiDB:SDRG_16960"/>
<name>T0R6M6_SAPDV</name>
<accession>T0R6M6</accession>
<protein>
    <submittedName>
        <fullName evidence="2">Uncharacterized protein</fullName>
    </submittedName>
</protein>
<feature type="region of interest" description="Disordered" evidence="1">
    <location>
        <begin position="236"/>
        <end position="263"/>
    </location>
</feature>
<feature type="region of interest" description="Disordered" evidence="1">
    <location>
        <begin position="191"/>
        <end position="213"/>
    </location>
</feature>
<dbReference type="OrthoDB" id="211873at2759"/>
<organism evidence="2 3">
    <name type="scientific">Saprolegnia diclina (strain VS20)</name>
    <dbReference type="NCBI Taxonomy" id="1156394"/>
    <lineage>
        <taxon>Eukaryota</taxon>
        <taxon>Sar</taxon>
        <taxon>Stramenopiles</taxon>
        <taxon>Oomycota</taxon>
        <taxon>Saprolegniomycetes</taxon>
        <taxon>Saprolegniales</taxon>
        <taxon>Saprolegniaceae</taxon>
        <taxon>Saprolegnia</taxon>
    </lineage>
</organism>